<dbReference type="Proteomes" id="UP000477750">
    <property type="component" value="Unassembled WGS sequence"/>
</dbReference>
<feature type="transmembrane region" description="Helical" evidence="1">
    <location>
        <begin position="100"/>
        <end position="124"/>
    </location>
</feature>
<keyword evidence="1" id="KW-0812">Transmembrane</keyword>
<keyword evidence="3" id="KW-1185">Reference proteome</keyword>
<keyword evidence="1" id="KW-1133">Transmembrane helix</keyword>
<keyword evidence="1" id="KW-0472">Membrane</keyword>
<evidence type="ECO:0000256" key="1">
    <source>
        <dbReference type="SAM" id="Phobius"/>
    </source>
</evidence>
<evidence type="ECO:0000313" key="3">
    <source>
        <dbReference type="Proteomes" id="UP000477750"/>
    </source>
</evidence>
<feature type="transmembrane region" description="Helical" evidence="1">
    <location>
        <begin position="12"/>
        <end position="33"/>
    </location>
</feature>
<protein>
    <submittedName>
        <fullName evidence="2">Uncharacterized protein</fullName>
    </submittedName>
</protein>
<name>A0A6L5G3C9_9ACTN</name>
<dbReference type="EMBL" id="WIAO01000001">
    <property type="protein sequence ID" value="MQM24041.1"/>
    <property type="molecule type" value="Genomic_DNA"/>
</dbReference>
<gene>
    <name evidence="2" type="ORF">GFD30_00395</name>
</gene>
<dbReference type="RefSeq" id="WP_153023248.1">
    <property type="nucleotide sequence ID" value="NZ_WIAO01000001.1"/>
</dbReference>
<proteinExistence type="predicted"/>
<sequence>MSTTETTARKGAVAALWTAGALFAALAVAKIALYGDFTSASGDGCRSERNPDWTAACEQFGPISWYGPYWLAVLAYAVFAALFAAAAVKASRDRPAARFAMAATILAIVLAVLPAVFDLGWRFAVATANEADTWVAEYVRDAEPFWYGPVETAALTLAAVAAILGTEWLRRITRLP</sequence>
<dbReference type="AlphaFoldDB" id="A0A6L5G3C9"/>
<accession>A0A6L5G3C9</accession>
<organism evidence="2 3">
    <name type="scientific">Glycomyces albidus</name>
    <dbReference type="NCBI Taxonomy" id="2656774"/>
    <lineage>
        <taxon>Bacteria</taxon>
        <taxon>Bacillati</taxon>
        <taxon>Actinomycetota</taxon>
        <taxon>Actinomycetes</taxon>
        <taxon>Glycomycetales</taxon>
        <taxon>Glycomycetaceae</taxon>
        <taxon>Glycomyces</taxon>
    </lineage>
</organism>
<comment type="caution">
    <text evidence="2">The sequence shown here is derived from an EMBL/GenBank/DDBJ whole genome shotgun (WGS) entry which is preliminary data.</text>
</comment>
<evidence type="ECO:0000313" key="2">
    <source>
        <dbReference type="EMBL" id="MQM24041.1"/>
    </source>
</evidence>
<feature type="transmembrane region" description="Helical" evidence="1">
    <location>
        <begin position="69"/>
        <end position="88"/>
    </location>
</feature>
<reference evidence="2 3" key="1">
    <citation type="submission" date="2019-10" db="EMBL/GenBank/DDBJ databases">
        <title>Glycomyces albidus sp. nov., a novel actinomycete isolated from rhizosphere soil of wheat (Triticum aestivum L.).</title>
        <authorList>
            <person name="Qian L."/>
        </authorList>
    </citation>
    <scope>NUCLEOTIDE SEQUENCE [LARGE SCALE GENOMIC DNA]</scope>
    <source>
        <strain evidence="2 3">NEAU-7082</strain>
    </source>
</reference>
<feature type="transmembrane region" description="Helical" evidence="1">
    <location>
        <begin position="144"/>
        <end position="164"/>
    </location>
</feature>